<reference evidence="1" key="1">
    <citation type="journal article" date="2019" name="bioRxiv">
        <title>The Genome of the Zebra Mussel, Dreissena polymorpha: A Resource for Invasive Species Research.</title>
        <authorList>
            <person name="McCartney M.A."/>
            <person name="Auch B."/>
            <person name="Kono T."/>
            <person name="Mallez S."/>
            <person name="Zhang Y."/>
            <person name="Obille A."/>
            <person name="Becker A."/>
            <person name="Abrahante J.E."/>
            <person name="Garbe J."/>
            <person name="Badalamenti J.P."/>
            <person name="Herman A."/>
            <person name="Mangelson H."/>
            <person name="Liachko I."/>
            <person name="Sullivan S."/>
            <person name="Sone E.D."/>
            <person name="Koren S."/>
            <person name="Silverstein K.A.T."/>
            <person name="Beckman K.B."/>
            <person name="Gohl D.M."/>
        </authorList>
    </citation>
    <scope>NUCLEOTIDE SEQUENCE</scope>
    <source>
        <strain evidence="1">Duluth1</strain>
        <tissue evidence="1">Whole animal</tissue>
    </source>
</reference>
<accession>A0A9D4KF47</accession>
<protein>
    <submittedName>
        <fullName evidence="1">Uncharacterized protein</fullName>
    </submittedName>
</protein>
<dbReference type="Proteomes" id="UP000828390">
    <property type="component" value="Unassembled WGS sequence"/>
</dbReference>
<organism evidence="1 2">
    <name type="scientific">Dreissena polymorpha</name>
    <name type="common">Zebra mussel</name>
    <name type="synonym">Mytilus polymorpha</name>
    <dbReference type="NCBI Taxonomy" id="45954"/>
    <lineage>
        <taxon>Eukaryota</taxon>
        <taxon>Metazoa</taxon>
        <taxon>Spiralia</taxon>
        <taxon>Lophotrochozoa</taxon>
        <taxon>Mollusca</taxon>
        <taxon>Bivalvia</taxon>
        <taxon>Autobranchia</taxon>
        <taxon>Heteroconchia</taxon>
        <taxon>Euheterodonta</taxon>
        <taxon>Imparidentia</taxon>
        <taxon>Neoheterodontei</taxon>
        <taxon>Myida</taxon>
        <taxon>Dreissenoidea</taxon>
        <taxon>Dreissenidae</taxon>
        <taxon>Dreissena</taxon>
    </lineage>
</organism>
<reference evidence="1" key="2">
    <citation type="submission" date="2020-11" db="EMBL/GenBank/DDBJ databases">
        <authorList>
            <person name="McCartney M.A."/>
            <person name="Auch B."/>
            <person name="Kono T."/>
            <person name="Mallez S."/>
            <person name="Becker A."/>
            <person name="Gohl D.M."/>
            <person name="Silverstein K.A.T."/>
            <person name="Koren S."/>
            <person name="Bechman K.B."/>
            <person name="Herman A."/>
            <person name="Abrahante J.E."/>
            <person name="Garbe J."/>
        </authorList>
    </citation>
    <scope>NUCLEOTIDE SEQUENCE</scope>
    <source>
        <strain evidence="1">Duluth1</strain>
        <tissue evidence="1">Whole animal</tissue>
    </source>
</reference>
<dbReference type="EMBL" id="JAIWYP010000004">
    <property type="protein sequence ID" value="KAH3838031.1"/>
    <property type="molecule type" value="Genomic_DNA"/>
</dbReference>
<keyword evidence="2" id="KW-1185">Reference proteome</keyword>
<dbReference type="AlphaFoldDB" id="A0A9D4KF47"/>
<name>A0A9D4KF47_DREPO</name>
<evidence type="ECO:0000313" key="2">
    <source>
        <dbReference type="Proteomes" id="UP000828390"/>
    </source>
</evidence>
<proteinExistence type="predicted"/>
<sequence length="178" mass="20839">MVYYIETNLLFQKFETSPSDEMKNKLLNTIDIAMSQFAEEPEDVKRDFKRQLMIKMAYCYLGLGVFGNKIDKAAISTSDRTEAKQVIDFIETSEMWVGMEKRRKMLFYHVKAEYYRQIGNIDISRLYARQANHLAAKYNWTKELTNISSFLNGLGSQANQIQTTVEDIYQLLEEVEIK</sequence>
<comment type="caution">
    <text evidence="1">The sequence shown here is derived from an EMBL/GenBank/DDBJ whole genome shotgun (WGS) entry which is preliminary data.</text>
</comment>
<gene>
    <name evidence="1" type="ORF">DPMN_111436</name>
</gene>
<evidence type="ECO:0000313" key="1">
    <source>
        <dbReference type="EMBL" id="KAH3838031.1"/>
    </source>
</evidence>